<proteinExistence type="predicted"/>
<evidence type="ECO:0000313" key="2">
    <source>
        <dbReference type="Proteomes" id="UP001153332"/>
    </source>
</evidence>
<sequence length="130" mass="14627">MVRTSVLADAMNSINNADSMGKRQVMIRPASKVTVEFLNIMQKHGYVGEFEVVDDHRSGKIVVQLTGRLNKCGVISPRYNVKIDQLEKWVTKLLPARQFGHIVLTTSAGVMDHQTARRKHVSGKILGFFY</sequence>
<gene>
    <name evidence="1" type="ORF">O1611_g7530</name>
</gene>
<reference evidence="1" key="1">
    <citation type="submission" date="2022-12" db="EMBL/GenBank/DDBJ databases">
        <title>Genome Sequence of Lasiodiplodia mahajangana.</title>
        <authorList>
            <person name="Buettner E."/>
        </authorList>
    </citation>
    <scope>NUCLEOTIDE SEQUENCE</scope>
    <source>
        <strain evidence="1">VT137</strain>
    </source>
</reference>
<accession>A0ACC2JF31</accession>
<evidence type="ECO:0000313" key="1">
    <source>
        <dbReference type="EMBL" id="KAJ8126108.1"/>
    </source>
</evidence>
<dbReference type="EMBL" id="JAPUUL010002018">
    <property type="protein sequence ID" value="KAJ8126108.1"/>
    <property type="molecule type" value="Genomic_DNA"/>
</dbReference>
<protein>
    <submittedName>
        <fullName evidence="1">Uncharacterized protein</fullName>
    </submittedName>
</protein>
<comment type="caution">
    <text evidence="1">The sequence shown here is derived from an EMBL/GenBank/DDBJ whole genome shotgun (WGS) entry which is preliminary data.</text>
</comment>
<name>A0ACC2JF31_9PEZI</name>
<organism evidence="1 2">
    <name type="scientific">Lasiodiplodia mahajangana</name>
    <dbReference type="NCBI Taxonomy" id="1108764"/>
    <lineage>
        <taxon>Eukaryota</taxon>
        <taxon>Fungi</taxon>
        <taxon>Dikarya</taxon>
        <taxon>Ascomycota</taxon>
        <taxon>Pezizomycotina</taxon>
        <taxon>Dothideomycetes</taxon>
        <taxon>Dothideomycetes incertae sedis</taxon>
        <taxon>Botryosphaeriales</taxon>
        <taxon>Botryosphaeriaceae</taxon>
        <taxon>Lasiodiplodia</taxon>
    </lineage>
</organism>
<dbReference type="Proteomes" id="UP001153332">
    <property type="component" value="Unassembled WGS sequence"/>
</dbReference>
<keyword evidence="2" id="KW-1185">Reference proteome</keyword>